<name>A0A1G8B8S0_9BURK</name>
<dbReference type="AlphaFoldDB" id="A0A1G8B8S0"/>
<gene>
    <name evidence="1" type="ORF">SAMN05216466_108313</name>
</gene>
<reference evidence="1 2" key="1">
    <citation type="submission" date="2016-10" db="EMBL/GenBank/DDBJ databases">
        <authorList>
            <person name="de Groot N.N."/>
        </authorList>
    </citation>
    <scope>NUCLEOTIDE SEQUENCE [LARGE SCALE GENOMIC DNA]</scope>
    <source>
        <strain evidence="1 2">LMG 2247</strain>
    </source>
</reference>
<accession>A0A1G8B8S0</accession>
<evidence type="ECO:0000313" key="2">
    <source>
        <dbReference type="Proteomes" id="UP000199706"/>
    </source>
</evidence>
<dbReference type="OrthoDB" id="9013924at2"/>
<dbReference type="GO" id="GO:0030246">
    <property type="term" value="F:carbohydrate binding"/>
    <property type="evidence" value="ECO:0007669"/>
    <property type="project" value="UniProtKB-KW"/>
</dbReference>
<dbReference type="Proteomes" id="UP000199706">
    <property type="component" value="Unassembled WGS sequence"/>
</dbReference>
<sequence length="106" mass="11657">MAERIVSTHSVGKFASPPTTQWINSPLTVRVPFPASFSRTPVVTVTTLQDPNYPGVLNDTFATTVVKVTNTDFTLRIVRVDTVKPNYSAFGWDQNLQIGYTAEVPA</sequence>
<evidence type="ECO:0000313" key="1">
    <source>
        <dbReference type="EMBL" id="SDH29501.1"/>
    </source>
</evidence>
<dbReference type="InterPro" id="IPR037221">
    <property type="entry name" value="H-type_lectin_dom_sf"/>
</dbReference>
<dbReference type="EMBL" id="FNCJ01000008">
    <property type="protein sequence ID" value="SDH29501.1"/>
    <property type="molecule type" value="Genomic_DNA"/>
</dbReference>
<keyword evidence="1" id="KW-0430">Lectin</keyword>
<organism evidence="1 2">
    <name type="scientific">Paraburkholderia phenazinium</name>
    <dbReference type="NCBI Taxonomy" id="60549"/>
    <lineage>
        <taxon>Bacteria</taxon>
        <taxon>Pseudomonadati</taxon>
        <taxon>Pseudomonadota</taxon>
        <taxon>Betaproteobacteria</taxon>
        <taxon>Burkholderiales</taxon>
        <taxon>Burkholderiaceae</taxon>
        <taxon>Paraburkholderia</taxon>
    </lineage>
</organism>
<dbReference type="SUPFAM" id="SSF141086">
    <property type="entry name" value="Agglutinin HPA-like"/>
    <property type="match status" value="1"/>
</dbReference>
<protein>
    <submittedName>
        <fullName evidence="1">H-type lectin domain-containing protein</fullName>
    </submittedName>
</protein>
<proteinExistence type="predicted"/>
<dbReference type="RefSeq" id="WP_090686271.1">
    <property type="nucleotide sequence ID" value="NZ_CADERL010000044.1"/>
</dbReference>